<dbReference type="InterPro" id="IPR036188">
    <property type="entry name" value="FAD/NAD-bd_sf"/>
</dbReference>
<evidence type="ECO:0000256" key="3">
    <source>
        <dbReference type="ARBA" id="ARBA00022827"/>
    </source>
</evidence>
<proteinExistence type="inferred from homology"/>
<dbReference type="Proteomes" id="UP000835243">
    <property type="component" value="Chromosome"/>
</dbReference>
<evidence type="ECO:0000256" key="1">
    <source>
        <dbReference type="ARBA" id="ARBA00001974"/>
    </source>
</evidence>
<dbReference type="Gene3D" id="3.30.9.10">
    <property type="entry name" value="D-Amino Acid Oxidase, subunit A, domain 2"/>
    <property type="match status" value="1"/>
</dbReference>
<evidence type="ECO:0000313" key="8">
    <source>
        <dbReference type="EMBL" id="CAE6782982.1"/>
    </source>
</evidence>
<name>A0A2S7CD14_9XANT</name>
<evidence type="ECO:0000256" key="2">
    <source>
        <dbReference type="ARBA" id="ARBA00022630"/>
    </source>
</evidence>
<dbReference type="EMBL" id="HG992338">
    <property type="protein sequence ID" value="CAE6783007.1"/>
    <property type="molecule type" value="Genomic_DNA"/>
</dbReference>
<dbReference type="AlphaFoldDB" id="A0A2S7CD14"/>
<dbReference type="PANTHER" id="PTHR43104:SF4">
    <property type="entry name" value="L-2-HYDROXYGLUTARATE DEHYDROGENASE, MITOCHONDRIAL"/>
    <property type="match status" value="1"/>
</dbReference>
<dbReference type="RefSeq" id="WP_039814509.1">
    <property type="nucleotide sequence ID" value="NZ_CP062164.1"/>
</dbReference>
<keyword evidence="3" id="KW-0274">FAD</keyword>
<evidence type="ECO:0000256" key="5">
    <source>
        <dbReference type="ARBA" id="ARBA00037941"/>
    </source>
</evidence>
<dbReference type="SUPFAM" id="SSF51905">
    <property type="entry name" value="FAD/NAD(P)-binding domain"/>
    <property type="match status" value="1"/>
</dbReference>
<evidence type="ECO:0000313" key="9">
    <source>
        <dbReference type="Proteomes" id="UP000835243"/>
    </source>
</evidence>
<feature type="domain" description="FAD dependent oxidoreductase" evidence="6">
    <location>
        <begin position="6"/>
        <end position="366"/>
    </location>
</feature>
<dbReference type="EMBL" id="HG992338">
    <property type="protein sequence ID" value="CAE6782982.1"/>
    <property type="molecule type" value="Genomic_DNA"/>
</dbReference>
<dbReference type="Proteomes" id="UP000835287">
    <property type="component" value="Chromosome"/>
</dbReference>
<evidence type="ECO:0000313" key="10">
    <source>
        <dbReference type="Proteomes" id="UP000835287"/>
    </source>
</evidence>
<gene>
    <name evidence="7" type="primary">lhgD</name>
    <name evidence="7" type="ORF">CFBP1159_22560</name>
    <name evidence="8" type="ORF">XAC301_24480</name>
</gene>
<dbReference type="GO" id="GO:0047545">
    <property type="term" value="F:(S)-2-hydroxyglutarate dehydrogenase activity"/>
    <property type="evidence" value="ECO:0007669"/>
    <property type="project" value="TreeGrafter"/>
</dbReference>
<evidence type="ECO:0000313" key="7">
    <source>
        <dbReference type="EMBL" id="CAE6774944.1"/>
    </source>
</evidence>
<comment type="similarity">
    <text evidence="5">Belongs to the L2HGDH family.</text>
</comment>
<keyword evidence="4" id="KW-0560">Oxidoreductase</keyword>
<dbReference type="Gene3D" id="3.50.50.60">
    <property type="entry name" value="FAD/NAD(P)-binding domain"/>
    <property type="match status" value="1"/>
</dbReference>
<dbReference type="EMBL" id="HG992341">
    <property type="protein sequence ID" value="CAE6774965.1"/>
    <property type="molecule type" value="Genomic_DNA"/>
</dbReference>
<organism evidence="7 9">
    <name type="scientific">Xanthomonas arboricola pv. corylina</name>
    <dbReference type="NCBI Taxonomy" id="487821"/>
    <lineage>
        <taxon>Bacteria</taxon>
        <taxon>Pseudomonadati</taxon>
        <taxon>Pseudomonadota</taxon>
        <taxon>Gammaproteobacteria</taxon>
        <taxon>Lysobacterales</taxon>
        <taxon>Lysobacteraceae</taxon>
        <taxon>Xanthomonas</taxon>
    </lineage>
</organism>
<evidence type="ECO:0000256" key="4">
    <source>
        <dbReference type="ARBA" id="ARBA00023002"/>
    </source>
</evidence>
<dbReference type="InterPro" id="IPR006076">
    <property type="entry name" value="FAD-dep_OxRdtase"/>
</dbReference>
<sequence>MQDVECIVIGAGVVGLAIARELAMRGHEVLVLVLESESAIGTGTSARNSEVIHAGLYYPAGSLKAQLCISGNPLLYAYCEQRHVPHRRCGKLIIACDHAQRDQLEQLHRSAIASGAHGLLPLDASQVQAREPALRCVAALESTATGIIDSHALMLALQGDAEAHGATVALRAPVVQVEPLAQGLRVSVAGQAPARLTCAWLVNAAGHGAPPLAARIDGLPAHAQVRGYFAKGSYFTLAGRSPFQQLIYPMPEPGGLGVHLTLDLHGRARFGPDVEWVAQPDYHCEPAHAARFAAAIRRYWPGLPDGALQPGYCGVRPKISGPGEAAADFRIDGPSMHGIAGLVNLFGIESPGSTCCLSIARHVAALMAAGRSATTLPV</sequence>
<reference evidence="9 10" key="1">
    <citation type="submission" date="2021-02" db="EMBL/GenBank/DDBJ databases">
        <authorList>
            <person name="Pothier F. J."/>
        </authorList>
    </citation>
    <scope>NUCLEOTIDE SEQUENCE [LARGE SCALE GENOMIC DNA]</scope>
    <source>
        <strain evidence="8 10">301</strain>
        <strain evidence="7 9">CFBP 1159</strain>
    </source>
</reference>
<dbReference type="PANTHER" id="PTHR43104">
    <property type="entry name" value="L-2-HYDROXYGLUTARATE DEHYDROGENASE, MITOCHONDRIAL"/>
    <property type="match status" value="1"/>
</dbReference>
<comment type="cofactor">
    <cofactor evidence="1">
        <name>FAD</name>
        <dbReference type="ChEBI" id="CHEBI:57692"/>
    </cofactor>
</comment>
<keyword evidence="2" id="KW-0285">Flavoprotein</keyword>
<dbReference type="EMBL" id="HG992341">
    <property type="protein sequence ID" value="CAE6774944.1"/>
    <property type="molecule type" value="Genomic_DNA"/>
</dbReference>
<keyword evidence="10" id="KW-1185">Reference proteome</keyword>
<evidence type="ECO:0000259" key="6">
    <source>
        <dbReference type="Pfam" id="PF01266"/>
    </source>
</evidence>
<accession>A0A2S7CD14</accession>
<dbReference type="Pfam" id="PF01266">
    <property type="entry name" value="DAO"/>
    <property type="match status" value="1"/>
</dbReference>
<protein>
    <submittedName>
        <fullName evidence="7">L-2-hydroxyglutarate dehydrogenase</fullName>
    </submittedName>
</protein>